<name>A0A9Q9UVA7_MOOP1</name>
<dbReference type="Proteomes" id="UP000176944">
    <property type="component" value="Chromosome"/>
</dbReference>
<evidence type="ECO:0000313" key="1">
    <source>
        <dbReference type="EMBL" id="WAN68631.1"/>
    </source>
</evidence>
<protein>
    <submittedName>
        <fullName evidence="1">Uncharacterized protein</fullName>
    </submittedName>
</protein>
<gene>
    <name evidence="1" type="ORF">BJP36_40370</name>
</gene>
<sequence length="103" mass="11267">MGETPKTALPPQDRAASLVIKYIDRPDLTKLSTLPTLPILLDPLADFYGIPSRAIALVGSFAVKCNAPSIARKRSHSPHLPNFPHIPVLSNCLDYLIFYIKSG</sequence>
<reference evidence="1" key="1">
    <citation type="journal article" date="2017" name="Proc. Natl. Acad. Sci. U.S.A.">
        <title>Comparative genomics uncovers the prolific and distinctive metabolic potential of the cyanobacterial genus Moorea.</title>
        <authorList>
            <person name="Leao T."/>
            <person name="Castelao G."/>
            <person name="Korobeynikov A."/>
            <person name="Monroe E.A."/>
            <person name="Podell S."/>
            <person name="Glukhov E."/>
            <person name="Allen E.E."/>
            <person name="Gerwick W.H."/>
            <person name="Gerwick L."/>
        </authorList>
    </citation>
    <scope>NUCLEOTIDE SEQUENCE</scope>
    <source>
        <strain evidence="1">JHB</strain>
    </source>
</reference>
<proteinExistence type="predicted"/>
<dbReference type="EMBL" id="CP017708">
    <property type="protein sequence ID" value="WAN68631.1"/>
    <property type="molecule type" value="Genomic_DNA"/>
</dbReference>
<reference evidence="1" key="2">
    <citation type="submission" date="2022-10" db="EMBL/GenBank/DDBJ databases">
        <authorList>
            <person name="Ngo T.-E."/>
        </authorList>
    </citation>
    <scope>NUCLEOTIDE SEQUENCE</scope>
    <source>
        <strain evidence="1">JHB</strain>
    </source>
</reference>
<dbReference type="AlphaFoldDB" id="A0A9Q9UVA7"/>
<accession>A0A9Q9UVA7</accession>
<organism evidence="1">
    <name type="scientific">Moorena producens (strain JHB)</name>
    <dbReference type="NCBI Taxonomy" id="1454205"/>
    <lineage>
        <taxon>Bacteria</taxon>
        <taxon>Bacillati</taxon>
        <taxon>Cyanobacteriota</taxon>
        <taxon>Cyanophyceae</taxon>
        <taxon>Coleofasciculales</taxon>
        <taxon>Coleofasciculaceae</taxon>
        <taxon>Moorena</taxon>
    </lineage>
</organism>